<keyword evidence="1" id="KW-0175">Coiled coil</keyword>
<name>A0A5L8ZCS2_CAMUP</name>
<gene>
    <name evidence="3" type="ORF">D0B03_08845</name>
</gene>
<reference evidence="3" key="1">
    <citation type="submission" date="2018-08" db="EMBL/GenBank/DDBJ databases">
        <authorList>
            <consortium name="PulseNet: The National Subtyping Network for Foodborne Disease Surveillance"/>
            <person name="Tarr C.L."/>
            <person name="Trees E."/>
            <person name="Katz L.S."/>
            <person name="Carleton-Romer H.A."/>
            <person name="Stroika S."/>
            <person name="Kucerova Z."/>
            <person name="Roache K.F."/>
            <person name="Sabol A.L."/>
            <person name="Besser J."/>
            <person name="Gerner-Smidt P."/>
        </authorList>
    </citation>
    <scope>NUCLEOTIDE SEQUENCE</scope>
    <source>
        <strain evidence="3">PNUSAC005770</strain>
    </source>
</reference>
<feature type="region of interest" description="Disordered" evidence="2">
    <location>
        <begin position="324"/>
        <end position="345"/>
    </location>
</feature>
<accession>A0A5L8ZCS2</accession>
<sequence length="433" mass="51210">MKIGAVHCNPKIAPHLQHNDRTNSTSPNIHKERSHLNQCSKTAIQALKEIDQLYKEAMEKQKGKKGKKTPKERSYHEFIYEINENTTMEQCEKLTQQIAELTGFTPIQVTIHKDEGHINEQGEFMPHYHAHAVFFTLDKNTGKQLARQQASLNPKNLSKIQDLAANTLQMQRGQKYFNIEEYKLSKQEKRPYKPQAPKKIQNQDDFKRFANAKREAEAELKKEAHKLTELGLELKNKEKVISTQKERLKTEKNAFLKEKQEFESGHEQALSNLKSIYRKQYSLWKNIISFGKHNQKVNENYNIAKNALLASKKEADKKLEQKNKELERKEKELQESKEQTRRELKRNEELQNQIFLLRKKTKEQEQKLKEAEREILKHIDFNAEIEYLRRNSCYNPNLSDMQQEAIDNELTRRIQANEKEQQRNQPKGYTLYR</sequence>
<dbReference type="AlphaFoldDB" id="A0A5L8ZCS2"/>
<evidence type="ECO:0000256" key="1">
    <source>
        <dbReference type="SAM" id="Coils"/>
    </source>
</evidence>
<feature type="region of interest" description="Disordered" evidence="2">
    <location>
        <begin position="9"/>
        <end position="35"/>
    </location>
</feature>
<dbReference type="EMBL" id="AACSBQ010000058">
    <property type="protein sequence ID" value="EAL8904411.1"/>
    <property type="molecule type" value="Genomic_DNA"/>
</dbReference>
<proteinExistence type="predicted"/>
<organism evidence="3">
    <name type="scientific">Campylobacter upsaliensis</name>
    <dbReference type="NCBI Taxonomy" id="28080"/>
    <lineage>
        <taxon>Bacteria</taxon>
        <taxon>Pseudomonadati</taxon>
        <taxon>Campylobacterota</taxon>
        <taxon>Epsilonproteobacteria</taxon>
        <taxon>Campylobacterales</taxon>
        <taxon>Campylobacteraceae</taxon>
        <taxon>Campylobacter</taxon>
    </lineage>
</organism>
<protein>
    <submittedName>
        <fullName evidence="3">Mobilization protein</fullName>
    </submittedName>
</protein>
<feature type="coiled-coil region" evidence="1">
    <location>
        <begin position="210"/>
        <end position="254"/>
    </location>
</feature>
<comment type="caution">
    <text evidence="3">The sequence shown here is derived from an EMBL/GenBank/DDBJ whole genome shotgun (WGS) entry which is preliminary data.</text>
</comment>
<evidence type="ECO:0000313" key="3">
    <source>
        <dbReference type="EMBL" id="EAL8904411.1"/>
    </source>
</evidence>
<evidence type="ECO:0000256" key="2">
    <source>
        <dbReference type="SAM" id="MobiDB-lite"/>
    </source>
</evidence>